<dbReference type="Proteomes" id="UP000697710">
    <property type="component" value="Unassembled WGS sequence"/>
</dbReference>
<dbReference type="GO" id="GO:0000156">
    <property type="term" value="F:phosphorelay response regulator activity"/>
    <property type="evidence" value="ECO:0007669"/>
    <property type="project" value="InterPro"/>
</dbReference>
<dbReference type="Gene3D" id="2.40.50.1020">
    <property type="entry name" value="LytTr DNA-binding domain"/>
    <property type="match status" value="1"/>
</dbReference>
<dbReference type="InterPro" id="IPR001789">
    <property type="entry name" value="Sig_transdc_resp-reg_receiver"/>
</dbReference>
<dbReference type="InterPro" id="IPR007492">
    <property type="entry name" value="LytTR_DNA-bd_dom"/>
</dbReference>
<dbReference type="InterPro" id="IPR046947">
    <property type="entry name" value="LytR-like"/>
</dbReference>
<dbReference type="SMART" id="SM00850">
    <property type="entry name" value="LytTR"/>
    <property type="match status" value="1"/>
</dbReference>
<name>A0A956RP87_UNCEI</name>
<dbReference type="PROSITE" id="PS50110">
    <property type="entry name" value="RESPONSE_REGULATORY"/>
    <property type="match status" value="1"/>
</dbReference>
<feature type="modified residue" description="4-aspartylphosphate" evidence="1">
    <location>
        <position position="54"/>
    </location>
</feature>
<evidence type="ECO:0000256" key="1">
    <source>
        <dbReference type="PROSITE-ProRule" id="PRU00169"/>
    </source>
</evidence>
<evidence type="ECO:0000313" key="4">
    <source>
        <dbReference type="EMBL" id="MCA9727212.1"/>
    </source>
</evidence>
<comment type="caution">
    <text evidence="4">The sequence shown here is derived from an EMBL/GenBank/DDBJ whole genome shotgun (WGS) entry which is preliminary data.</text>
</comment>
<evidence type="ECO:0000259" key="3">
    <source>
        <dbReference type="PROSITE" id="PS50930"/>
    </source>
</evidence>
<keyword evidence="1" id="KW-0597">Phosphoprotein</keyword>
<dbReference type="EMBL" id="JAGQHR010000127">
    <property type="protein sequence ID" value="MCA9727212.1"/>
    <property type="molecule type" value="Genomic_DNA"/>
</dbReference>
<evidence type="ECO:0000313" key="5">
    <source>
        <dbReference type="Proteomes" id="UP000697710"/>
    </source>
</evidence>
<dbReference type="Gene3D" id="3.40.50.2300">
    <property type="match status" value="1"/>
</dbReference>
<evidence type="ECO:0000259" key="2">
    <source>
        <dbReference type="PROSITE" id="PS50110"/>
    </source>
</evidence>
<organism evidence="4 5">
    <name type="scientific">Eiseniibacteriota bacterium</name>
    <dbReference type="NCBI Taxonomy" id="2212470"/>
    <lineage>
        <taxon>Bacteria</taxon>
        <taxon>Candidatus Eiseniibacteriota</taxon>
    </lineage>
</organism>
<dbReference type="PANTHER" id="PTHR37299:SF1">
    <property type="entry name" value="STAGE 0 SPORULATION PROTEIN A HOMOLOG"/>
    <property type="match status" value="1"/>
</dbReference>
<feature type="domain" description="HTH LytTR-type" evidence="3">
    <location>
        <begin position="151"/>
        <end position="246"/>
    </location>
</feature>
<reference evidence="4" key="1">
    <citation type="submission" date="2020-04" db="EMBL/GenBank/DDBJ databases">
        <authorList>
            <person name="Zhang T."/>
        </authorList>
    </citation>
    <scope>NUCLEOTIDE SEQUENCE</scope>
    <source>
        <strain evidence="4">HKST-UBA01</strain>
    </source>
</reference>
<dbReference type="Pfam" id="PF00072">
    <property type="entry name" value="Response_reg"/>
    <property type="match status" value="1"/>
</dbReference>
<proteinExistence type="predicted"/>
<dbReference type="SUPFAM" id="SSF52172">
    <property type="entry name" value="CheY-like"/>
    <property type="match status" value="1"/>
</dbReference>
<dbReference type="SMART" id="SM00448">
    <property type="entry name" value="REC"/>
    <property type="match status" value="1"/>
</dbReference>
<accession>A0A956RP87</accession>
<reference evidence="4" key="2">
    <citation type="journal article" date="2021" name="Microbiome">
        <title>Successional dynamics and alternative stable states in a saline activated sludge microbial community over 9 years.</title>
        <authorList>
            <person name="Wang Y."/>
            <person name="Ye J."/>
            <person name="Ju F."/>
            <person name="Liu L."/>
            <person name="Boyd J.A."/>
            <person name="Deng Y."/>
            <person name="Parks D.H."/>
            <person name="Jiang X."/>
            <person name="Yin X."/>
            <person name="Woodcroft B.J."/>
            <person name="Tyson G.W."/>
            <person name="Hugenholtz P."/>
            <person name="Polz M.F."/>
            <person name="Zhang T."/>
        </authorList>
    </citation>
    <scope>NUCLEOTIDE SEQUENCE</scope>
    <source>
        <strain evidence="4">HKST-UBA01</strain>
    </source>
</reference>
<dbReference type="InterPro" id="IPR011006">
    <property type="entry name" value="CheY-like_superfamily"/>
</dbReference>
<dbReference type="PANTHER" id="PTHR37299">
    <property type="entry name" value="TRANSCRIPTIONAL REGULATOR-RELATED"/>
    <property type="match status" value="1"/>
</dbReference>
<dbReference type="AlphaFoldDB" id="A0A956RP87"/>
<feature type="domain" description="Response regulatory" evidence="2">
    <location>
        <begin position="3"/>
        <end position="116"/>
    </location>
</feature>
<protein>
    <submittedName>
        <fullName evidence="4">Response regulator</fullName>
    </submittedName>
</protein>
<dbReference type="PROSITE" id="PS50930">
    <property type="entry name" value="HTH_LYTTR"/>
    <property type="match status" value="1"/>
</dbReference>
<gene>
    <name evidence="4" type="ORF">KC729_05970</name>
</gene>
<dbReference type="Pfam" id="PF04397">
    <property type="entry name" value="LytTR"/>
    <property type="match status" value="1"/>
</dbReference>
<sequence>MIRTLLVDDELPGREGLRLRLAHEPDIEIVGEAADGSEAVALTRSFEPDLLFLDIQMPGTDGFQVLDAIAGEHLPMVIFVTAHDEHAVRAFEVGAVDYLLKPVGMDRLRQALERVRHATARDRRWQQGERVAALLDSLETGPQASSYLRRFAIREGDRYRLLAANDVDWIQGAGNYLELHAGSRTALVRMTIREVEGRLDPERFVRIHRSTIVNVESIREIVPEWHGDSEVVLRSGQVVRMSRTYRHRLFPRDDAER</sequence>
<dbReference type="GO" id="GO:0003677">
    <property type="term" value="F:DNA binding"/>
    <property type="evidence" value="ECO:0007669"/>
    <property type="project" value="InterPro"/>
</dbReference>